<dbReference type="Proteomes" id="UP000095286">
    <property type="component" value="Unplaced"/>
</dbReference>
<organism evidence="1 2">
    <name type="scientific">Rhabditophanes sp. KR3021</name>
    <dbReference type="NCBI Taxonomy" id="114890"/>
    <lineage>
        <taxon>Eukaryota</taxon>
        <taxon>Metazoa</taxon>
        <taxon>Ecdysozoa</taxon>
        <taxon>Nematoda</taxon>
        <taxon>Chromadorea</taxon>
        <taxon>Rhabditida</taxon>
        <taxon>Tylenchina</taxon>
        <taxon>Panagrolaimomorpha</taxon>
        <taxon>Strongyloidoidea</taxon>
        <taxon>Alloionematidae</taxon>
        <taxon>Rhabditophanes</taxon>
    </lineage>
</organism>
<protein>
    <submittedName>
        <fullName evidence="2">Mevalonate kinase</fullName>
    </submittedName>
</protein>
<evidence type="ECO:0000313" key="1">
    <source>
        <dbReference type="Proteomes" id="UP000095286"/>
    </source>
</evidence>
<reference evidence="2" key="1">
    <citation type="submission" date="2016-11" db="UniProtKB">
        <authorList>
            <consortium name="WormBaseParasite"/>
        </authorList>
    </citation>
    <scope>IDENTIFICATION</scope>
    <source>
        <strain evidence="2">KR3021</strain>
    </source>
</reference>
<proteinExistence type="predicted"/>
<dbReference type="WBParaSite" id="RSKR_0000661700.1">
    <property type="protein sequence ID" value="RSKR_0000661700.1"/>
    <property type="gene ID" value="RSKR_0000661700"/>
</dbReference>
<name>A0AC35U2K7_9BILA</name>
<sequence length="422" mass="46944">MDGSRKSVSANEEPDISTNENDIIAAAPGKIILFGEHAVVYKKKAVACALDIHCYSKIVRNSRDPLHIQLKFRNLKFYKSFNLQQINESLKALNIRNFGFECVNQKEQITHPKELQLAIHKFTHDLEDQQMNAKGTKAFLFILFCGILLAQDDGPLVPFVIDVHSDIPECAGLGSSAAFCVSVTTAIFKHFNLLENVQNNCLNDGHLQTIKTIAHCAEEYIHDNSSGIDIVLSTYGGFISYVKEHKPTPINCKNILQLVVINSNVSRSTSKMVEIVRKKRESSEMVIDSIFNCIQHITEQAIPILESSLMSAEEEVQKLSELCRINHDLLNALGVGHKKLEEIRSVVLEQFQMHAKMSGAGGGGSSFILLPSPPSAIQINFTKDILKQIGCTAHFFKATMSGVKLVNRHPPHIFKDQQLTAI</sequence>
<evidence type="ECO:0000313" key="2">
    <source>
        <dbReference type="WBParaSite" id="RSKR_0000661700.1"/>
    </source>
</evidence>
<accession>A0AC35U2K7</accession>